<name>A0A6I3R804_9FIRM</name>
<comment type="caution">
    <text evidence="7">The sequence shown here is derived from an EMBL/GenBank/DDBJ whole genome shotgun (WGS) entry which is preliminary data.</text>
</comment>
<keyword evidence="2" id="KW-0812">Transmembrane</keyword>
<evidence type="ECO:0000259" key="5">
    <source>
        <dbReference type="Pfam" id="PF06803"/>
    </source>
</evidence>
<dbReference type="GO" id="GO:0012505">
    <property type="term" value="C:endomembrane system"/>
    <property type="evidence" value="ECO:0007669"/>
    <property type="project" value="UniProtKB-SubCell"/>
</dbReference>
<dbReference type="EMBL" id="VUNJ01000003">
    <property type="protein sequence ID" value="MST91040.1"/>
    <property type="molecule type" value="Genomic_DNA"/>
</dbReference>
<evidence type="ECO:0000313" key="8">
    <source>
        <dbReference type="EMBL" id="MTS50846.1"/>
    </source>
</evidence>
<protein>
    <submittedName>
        <fullName evidence="7">DUF1232 domain-containing protein</fullName>
    </submittedName>
</protein>
<dbReference type="EMBL" id="WMZU01000023">
    <property type="protein sequence ID" value="MTS28224.1"/>
    <property type="molecule type" value="Genomic_DNA"/>
</dbReference>
<evidence type="ECO:0000313" key="11">
    <source>
        <dbReference type="Proteomes" id="UP000472755"/>
    </source>
</evidence>
<dbReference type="EMBL" id="WMZR01000004">
    <property type="protein sequence ID" value="MTS50846.1"/>
    <property type="molecule type" value="Genomic_DNA"/>
</dbReference>
<dbReference type="RefSeq" id="WP_082052129.1">
    <property type="nucleotide sequence ID" value="NZ_CATXDA010000001.1"/>
</dbReference>
<reference evidence="10 11" key="1">
    <citation type="journal article" date="2019" name="Nat. Med.">
        <title>A library of human gut bacterial isolates paired with longitudinal multiomics data enables mechanistic microbiome research.</title>
        <authorList>
            <person name="Poyet M."/>
            <person name="Groussin M."/>
            <person name="Gibbons S.M."/>
            <person name="Avila-Pacheco J."/>
            <person name="Jiang X."/>
            <person name="Kearney S.M."/>
            <person name="Perrotta A.R."/>
            <person name="Berdy B."/>
            <person name="Zhao S."/>
            <person name="Lieberman T.D."/>
            <person name="Swanson P.K."/>
            <person name="Smith M."/>
            <person name="Roesemann S."/>
            <person name="Alexander J.E."/>
            <person name="Rich S.A."/>
            <person name="Livny J."/>
            <person name="Vlamakis H."/>
            <person name="Clish C."/>
            <person name="Bullock K."/>
            <person name="Deik A."/>
            <person name="Scott J."/>
            <person name="Pierce K.A."/>
            <person name="Xavier R.J."/>
            <person name="Alm E.J."/>
        </authorList>
    </citation>
    <scope>NUCLEOTIDE SEQUENCE [LARGE SCALE GENOMIC DNA]</scope>
    <source>
        <strain evidence="7 11">BIOML-A4</strain>
        <strain evidence="8 10">BIOML-A7</strain>
    </source>
</reference>
<accession>A0A6I3R804</accession>
<dbReference type="Proteomes" id="UP000449193">
    <property type="component" value="Unassembled WGS sequence"/>
</dbReference>
<organism evidence="7 11">
    <name type="scientific">Ruthenibacterium lactatiformans</name>
    <dbReference type="NCBI Taxonomy" id="1550024"/>
    <lineage>
        <taxon>Bacteria</taxon>
        <taxon>Bacillati</taxon>
        <taxon>Bacillota</taxon>
        <taxon>Clostridia</taxon>
        <taxon>Eubacteriales</taxon>
        <taxon>Oscillospiraceae</taxon>
        <taxon>Ruthenibacterium</taxon>
    </lineage>
</organism>
<comment type="subcellular location">
    <subcellularLocation>
        <location evidence="1">Endomembrane system</location>
        <topology evidence="1">Multi-pass membrane protein</topology>
    </subcellularLocation>
</comment>
<dbReference type="Pfam" id="PF06803">
    <property type="entry name" value="DUF1232"/>
    <property type="match status" value="1"/>
</dbReference>
<sequence>MPAAFTAAYALSRIDLVPDFIPMPRYPDDLLLLPLSAACTVRQIPPQIFTACSPRADGLVCGMKADPNAGTAPFLPLRHGPWGCCF</sequence>
<evidence type="ECO:0000256" key="4">
    <source>
        <dbReference type="ARBA" id="ARBA00023136"/>
    </source>
</evidence>
<evidence type="ECO:0000313" key="6">
    <source>
        <dbReference type="EMBL" id="MST91040.1"/>
    </source>
</evidence>
<dbReference type="Proteomes" id="UP000431913">
    <property type="component" value="Unassembled WGS sequence"/>
</dbReference>
<evidence type="ECO:0000256" key="1">
    <source>
        <dbReference type="ARBA" id="ARBA00004127"/>
    </source>
</evidence>
<reference evidence="6 9" key="2">
    <citation type="submission" date="2019-08" db="EMBL/GenBank/DDBJ databases">
        <title>In-depth cultivation of the pig gut microbiome towards novel bacterial diversity and tailored functional studies.</title>
        <authorList>
            <person name="Wylensek D."/>
            <person name="Hitch T.C.A."/>
            <person name="Clavel T."/>
        </authorList>
    </citation>
    <scope>NUCLEOTIDE SEQUENCE [LARGE SCALE GENOMIC DNA]</scope>
    <source>
        <strain evidence="6 9">WCA3-601-WT-6J</strain>
    </source>
</reference>
<evidence type="ECO:0000313" key="9">
    <source>
        <dbReference type="Proteomes" id="UP000431913"/>
    </source>
</evidence>
<evidence type="ECO:0000313" key="10">
    <source>
        <dbReference type="Proteomes" id="UP000449193"/>
    </source>
</evidence>
<keyword evidence="4" id="KW-0472">Membrane</keyword>
<dbReference type="Proteomes" id="UP000472755">
    <property type="component" value="Unassembled WGS sequence"/>
</dbReference>
<keyword evidence="3" id="KW-1133">Transmembrane helix</keyword>
<feature type="domain" description="DUF1232" evidence="5">
    <location>
        <begin position="4"/>
        <end position="35"/>
    </location>
</feature>
<proteinExistence type="predicted"/>
<dbReference type="AlphaFoldDB" id="A0A6I3R804"/>
<evidence type="ECO:0000256" key="3">
    <source>
        <dbReference type="ARBA" id="ARBA00022989"/>
    </source>
</evidence>
<evidence type="ECO:0000256" key="2">
    <source>
        <dbReference type="ARBA" id="ARBA00022692"/>
    </source>
</evidence>
<gene>
    <name evidence="6" type="ORF">FYJ76_03680</name>
    <name evidence="8" type="ORF">GMD52_04725</name>
    <name evidence="7" type="ORF">GMD59_13150</name>
</gene>
<dbReference type="InterPro" id="IPR010652">
    <property type="entry name" value="DUF1232"/>
</dbReference>
<evidence type="ECO:0000313" key="7">
    <source>
        <dbReference type="EMBL" id="MTS28224.1"/>
    </source>
</evidence>